<dbReference type="InterPro" id="IPR054695">
    <property type="entry name" value="Pierisin-like_dom"/>
</dbReference>
<organism evidence="3 4">
    <name type="scientific">Actinacidiphila yanglinensis</name>
    <dbReference type="NCBI Taxonomy" id="310779"/>
    <lineage>
        <taxon>Bacteria</taxon>
        <taxon>Bacillati</taxon>
        <taxon>Actinomycetota</taxon>
        <taxon>Actinomycetes</taxon>
        <taxon>Kitasatosporales</taxon>
        <taxon>Streptomycetaceae</taxon>
        <taxon>Actinacidiphila</taxon>
    </lineage>
</organism>
<feature type="region of interest" description="Disordered" evidence="1">
    <location>
        <begin position="1874"/>
        <end position="1949"/>
    </location>
</feature>
<sequence>MATPSTGLVCFEVPGEIARSVKRLPDQRQRLAALTAFFEHPTGTTSTEHPAETHLEPEQQESAAAPEAVRRQPTVAADDAAHLAADLRPDLAGSSSSADVPPSVDWARVHQQNVGSVYTSGANEVLWHFSDRPPEEVFVQGIAPAEPDRVVALEYHVSADPLDQFVSTTRDPELWHDGARYRYRIHPWLNGDTTGVDINASVDFDTYTDLRTLREEREVAFNSFVSPASIASVYDSEHRSTGFWNPAAGRVAWHRGTHDRPHEKTRPDQASPPYQGWVDVTTWQQVGGQLGANHGGTYRSGDGLYYVKQAQSADHARSEVLAARLYSSAGIRVPEMYPALLNGSPATASRIIGGATQTFRGDIRSPAYLASVRRGFAVDVWLGHWDVVGVDYDNIVTAGHRPYRIDFGGTLAYRPAGLPKGDDFGGIADEWDTLRDHDINPECANVFAPMTSGELRVSAALVRDLPLTEMRAALESVGFSREKENRINALLVRRRNDILRRVQAMGPVGGPYDRRPALDYESTGSTAPEEEDVAWEENPPRIAWAEQQTTGEVDTERWIPFAGEVDAFEFVHDSTGRAVPSRPGASGERTRVAYAWTWLRYPDGEEELRLTRNLRLEAVDADEEEVERLKRGVQHALKTLVNEPGYRVPVPGLSDDPGPVLHVAVHFTDSSADAHDVIQVRRGEPTGRQMVQSTWFTGVSAEGHVHEELHSRGIWDDLTPPGALLTPGGRNQQEVAADETSLMGRFSADNLHLIPVLTKDHLRQIGEVFAPYAQSPSSSARKSEGEEQAADTVGSSTPAPTSTSTSVSTSTTVTATATAEQDRPEWERAAEFARGAHLTLDGEGRVRLSDGELTLTVSVAGLSPDAAEGSTIPSDAAPAHTPATRLLVALAHQRLDDGKFTPGAVDALLVRARQLMDGRHELPPLVLGADSDADLAAATDGAADLDAASLSRRDLLADIRAVIAHQLSLGEEERTRQLSGAGAEPVPDPALLLSEWLRRHFHTEHTDPTQVAGGMDPVEQLVMGLESQRMTGLAPTQQQSYWIQQIRQGAVALNPYQRQRLTQIGVLAPAPQTAAPYAYPVAQAGPSHQGVLPPAAAHPYGYQPGAQQSAPWQVPPTAHGTVPHGTVPHGPVPTWMTAPPPQPPVQQPYAAAPSPEDEEGPDPVDLYYEIAPAMKPFVTREEMDEEEIMAGENMYLTTFPRLPDGTLSPEAVDLYLDVYREAHRSSLDNVRAHAEITLTNLDVERLRGVAGPYLAEFPELATLMESSSAQGGVDRNTDYRTRRVDQGGVRVDISSMAEDPFRESRERYALSMISTLQDVGLAVPPRVKIHLPKYHRLLAVTLQPDGTSLHIEEEQADDKITHDTYAVFVEPDTILISAMAVAPRPPGTRPGVLRAVDDLLEDGRFGIVLHEGLHMADFFHDPRTYVDRHNVEFRPRYRSVVRRVSAYGSKDAHEFIAEYGLARILGVPFRDQDRAVLDQIYAALGGPVGRFGPRLARAPRLTRPEFAYLFPHLQAALAGMGASIHPEEQLVLSAHDHLAPFDQWRALPDRVGPLARAIRRLRQPSLPGPGGWREPVPASDNGQREGSGRGFGASVDLTSAQEDSPALQVARALADVPEGVEQPVAARTEATRLLAGLLRHDGVRQRLLDGGARVIVVPASLSLPELMDSPRFAPSTVDAEEPLSEGTLPSAEVRGWTSASRPLSFVSEENLLGLGTGPAGRVHREGYSSALHEMAHLVYRYGLDEEQRAGVQAEYERQLAAGEDGQWVDGPLRSTATTATEAGRTGNYASTGVEEFFAQTVLAYFGANAGRDPLTGEARNNGAPWVAEHLPPVHALLEELVGAPPVEPLAANALSVSDRDAHLWEALADHTRLTEGPLAEATRTDGTRTDAGQRPAGTEPAETGPAEAEPAEAEQPAAAEPGEETGWDRPVGAAFPGRRSTMPGPDAVSPERARAIARAWQESSQLRGFGGFDKRSPGVTAIDTALQQWTAAVSARPGDLAADRAGRTAVGNALDEWRAGKSSSQRMKAADALQRSLDGERRRIEDESGYASVAELVRDLHASARVADVRGAEHGPLGPDLFGVRAPVAVPDFLREGGLPTGRPYDYSRLNADESVHFLVLLDMLRTPTAAEMDPSGWNVPLGTHSLSSQRPSRQWAPARDARPLPSRTVDVTMLVYGNWFGTTLKPTGPSAGSWARFREAARSLGGEATFVLFSDRPRAAMAAVRDLAEPPMLEPNRSDWFLVRWAREGSIKLVNLHEAVAVSGGSRLLPLIRTELAKQTPQGYAAASDAARVFELKQWGGLYSDPDNEIISLDFLREMGSGRRQDTFAIGSGPEGAGIVNNPVAATRHHPLPALQEEVLLDNYGLTQPELFQRFGPRFPRPARMRRNSVLFRTGTALHEALEQAGYTPETAPVIPESQARVNYDNSWLSAPETGARRRWTRQDTAEFTRKVVHSMVRSLYYRAGDLHLTPLKDAVVTHADPALVWSAAFAFLSERSDLRPMLRSVSYSDPTDPDGDTWELIHDLLPASAAGLLRSSSRTPLLDLNGQWLDEEPVGARLLEGPGRHADQGTHAGTQRPVGASASASHATASGTADHDAATRAGWIADAFPWLASVNPLLAQGDEFATNCVLTTIAVEFSLADGEPHRAGASEAQPARALVDFADGRTVRTFTDFGEVTSLMADAPRGARGVVITWQGAGAHHDPDAADHAFNVVNHPALGVVYLDGQTGGEAELPAGPHTLQFLAMTDGIIEPPDAHTSGRPAETAPAAETVATEETATRAQRLAPAEPARPTPASAPATALRTPEPSRPIAFLDTAPRTVVRGGSDAVRVAENAGTRAGEEAVAAEPVRTGAAENAAVDDVSPGDLAPEDVDALIARFRPEVHPALRVWEQSIADPTSTLAGILKWPGSRSLVFGTGLDSPVWAINTTGTIKWFTLDVRAIGTPDFAEGEVVSIDIDNRGRLTGPAAQFVQAQGGAAALGGLKNGFCDVNLGSDLGQVLGWHTPGA</sequence>
<dbReference type="Pfam" id="PF22596">
    <property type="entry name" value="Scabin-like"/>
    <property type="match status" value="1"/>
</dbReference>
<dbReference type="EMBL" id="FNVU01000023">
    <property type="protein sequence ID" value="SEG91378.1"/>
    <property type="molecule type" value="Genomic_DNA"/>
</dbReference>
<name>A0A1H6E179_9ACTN</name>
<feature type="region of interest" description="Disordered" evidence="1">
    <location>
        <begin position="1563"/>
        <end position="1595"/>
    </location>
</feature>
<feature type="compositionally biased region" description="Low complexity" evidence="1">
    <location>
        <begin position="2762"/>
        <end position="2806"/>
    </location>
</feature>
<feature type="region of interest" description="Disordered" evidence="1">
    <location>
        <begin position="773"/>
        <end position="825"/>
    </location>
</feature>
<evidence type="ECO:0000259" key="2">
    <source>
        <dbReference type="Pfam" id="PF22596"/>
    </source>
</evidence>
<proteinExistence type="predicted"/>
<feature type="region of interest" description="Disordered" evidence="1">
    <location>
        <begin position="255"/>
        <end position="274"/>
    </location>
</feature>
<feature type="region of interest" description="Disordered" evidence="1">
    <location>
        <begin position="1139"/>
        <end position="1161"/>
    </location>
</feature>
<feature type="compositionally biased region" description="Basic and acidic residues" evidence="1">
    <location>
        <begin position="256"/>
        <end position="267"/>
    </location>
</feature>
<feature type="compositionally biased region" description="Low complexity" evidence="1">
    <location>
        <begin position="795"/>
        <end position="819"/>
    </location>
</feature>
<feature type="region of interest" description="Disordered" evidence="1">
    <location>
        <begin position="37"/>
        <end position="75"/>
    </location>
</feature>
<feature type="region of interest" description="Disordered" evidence="1">
    <location>
        <begin position="2752"/>
        <end position="2812"/>
    </location>
</feature>
<evidence type="ECO:0000256" key="1">
    <source>
        <dbReference type="SAM" id="MobiDB-lite"/>
    </source>
</evidence>
<evidence type="ECO:0000313" key="3">
    <source>
        <dbReference type="EMBL" id="SEG91378.1"/>
    </source>
</evidence>
<feature type="compositionally biased region" description="Low complexity" evidence="1">
    <location>
        <begin position="2581"/>
        <end position="2594"/>
    </location>
</feature>
<accession>A0A1H6E179</accession>
<feature type="region of interest" description="Disordered" evidence="1">
    <location>
        <begin position="2560"/>
        <end position="2595"/>
    </location>
</feature>
<dbReference type="OrthoDB" id="4334398at2"/>
<feature type="compositionally biased region" description="Low complexity" evidence="1">
    <location>
        <begin position="1895"/>
        <end position="1920"/>
    </location>
</feature>
<dbReference type="RefSeq" id="WP_146088417.1">
    <property type="nucleotide sequence ID" value="NZ_FNVU01000023.1"/>
</dbReference>
<feature type="region of interest" description="Disordered" evidence="1">
    <location>
        <begin position="510"/>
        <end position="537"/>
    </location>
</feature>
<dbReference type="Proteomes" id="UP000236754">
    <property type="component" value="Unassembled WGS sequence"/>
</dbReference>
<reference evidence="3 4" key="1">
    <citation type="submission" date="2016-10" db="EMBL/GenBank/DDBJ databases">
        <authorList>
            <person name="de Groot N.N."/>
        </authorList>
    </citation>
    <scope>NUCLEOTIDE SEQUENCE [LARGE SCALE GENOMIC DNA]</scope>
    <source>
        <strain evidence="3 4">CGMCC 4.2023</strain>
    </source>
</reference>
<dbReference type="SUPFAM" id="SSF56399">
    <property type="entry name" value="ADP-ribosylation"/>
    <property type="match status" value="1"/>
</dbReference>
<gene>
    <name evidence="3" type="ORF">SAMN05216223_12398</name>
</gene>
<dbReference type="Gene3D" id="3.90.210.10">
    <property type="entry name" value="Heat-Labile Enterotoxin, subunit A"/>
    <property type="match status" value="1"/>
</dbReference>
<dbReference type="Gene3D" id="3.90.550.20">
    <property type="match status" value="1"/>
</dbReference>
<feature type="domain" description="Pierisin-like" evidence="2">
    <location>
        <begin position="127"/>
        <end position="238"/>
    </location>
</feature>
<keyword evidence="4" id="KW-1185">Reference proteome</keyword>
<evidence type="ECO:0000313" key="4">
    <source>
        <dbReference type="Proteomes" id="UP000236754"/>
    </source>
</evidence>
<protein>
    <submittedName>
        <fullName evidence="3">Papain fold toxin 1, glutamine deamidase</fullName>
    </submittedName>
</protein>